<dbReference type="RefSeq" id="WP_114068440.1">
    <property type="nucleotide sequence ID" value="NZ_CP030850.1"/>
</dbReference>
<dbReference type="Proteomes" id="UP000251993">
    <property type="component" value="Chromosome"/>
</dbReference>
<dbReference type="AlphaFoldDB" id="A0A344TM01"/>
<dbReference type="KEGG" id="run:DR864_18990"/>
<gene>
    <name evidence="1" type="ORF">DR864_18990</name>
</gene>
<reference evidence="1 2" key="1">
    <citation type="submission" date="2018-07" db="EMBL/GenBank/DDBJ databases">
        <title>Genome sequencing of Runella.</title>
        <authorList>
            <person name="Baek M.-G."/>
            <person name="Yi H."/>
        </authorList>
    </citation>
    <scope>NUCLEOTIDE SEQUENCE [LARGE SCALE GENOMIC DNA]</scope>
    <source>
        <strain evidence="1 2">HYN0085</strain>
    </source>
</reference>
<organism evidence="1 2">
    <name type="scientific">Runella rosea</name>
    <dbReference type="NCBI Taxonomy" id="2259595"/>
    <lineage>
        <taxon>Bacteria</taxon>
        <taxon>Pseudomonadati</taxon>
        <taxon>Bacteroidota</taxon>
        <taxon>Cytophagia</taxon>
        <taxon>Cytophagales</taxon>
        <taxon>Spirosomataceae</taxon>
        <taxon>Runella</taxon>
    </lineage>
</organism>
<name>A0A344TM01_9BACT</name>
<proteinExistence type="predicted"/>
<sequence length="244" mass="28702">MRRFFFLLVIGVWPFISEAQKQHYPHLTFWSRVQVAKEPNPNWNIVGTFMWRRQNNYQENPHNPTASPLTMGGQALVTHRNTQNTVWVHIAQMSYMVSNQLLGKEEDFNAPIGKEFRYAGGVEFNQEVNEKLTFRQRFMQELRFFKANDFHPVGRVRGRANIRYQFTPFVSVNGVTEILFHDPPLLSGQKPMRFHQFWLGGSLLWSLSERVNLETGYTFIHGRRATLVEFDEQNVLNLHLAFEI</sequence>
<dbReference type="InterPro" id="IPR019619">
    <property type="entry name" value="DUF2490"/>
</dbReference>
<accession>A0A344TM01</accession>
<dbReference type="EMBL" id="CP030850">
    <property type="protein sequence ID" value="AXE19672.1"/>
    <property type="molecule type" value="Genomic_DNA"/>
</dbReference>
<protein>
    <recommendedName>
        <fullName evidence="3">DUF2490 domain-containing protein</fullName>
    </recommendedName>
</protein>
<keyword evidence="2" id="KW-1185">Reference proteome</keyword>
<dbReference type="Pfam" id="PF10677">
    <property type="entry name" value="DUF2490"/>
    <property type="match status" value="1"/>
</dbReference>
<evidence type="ECO:0000313" key="1">
    <source>
        <dbReference type="EMBL" id="AXE19672.1"/>
    </source>
</evidence>
<evidence type="ECO:0000313" key="2">
    <source>
        <dbReference type="Proteomes" id="UP000251993"/>
    </source>
</evidence>
<evidence type="ECO:0008006" key="3">
    <source>
        <dbReference type="Google" id="ProtNLM"/>
    </source>
</evidence>
<dbReference type="OrthoDB" id="935620at2"/>